<dbReference type="Proteomes" id="UP001177021">
    <property type="component" value="Unassembled WGS sequence"/>
</dbReference>
<keyword evidence="2" id="KW-1185">Reference proteome</keyword>
<proteinExistence type="predicted"/>
<organism evidence="1 2">
    <name type="scientific">Trifolium pratense</name>
    <name type="common">Red clover</name>
    <dbReference type="NCBI Taxonomy" id="57577"/>
    <lineage>
        <taxon>Eukaryota</taxon>
        <taxon>Viridiplantae</taxon>
        <taxon>Streptophyta</taxon>
        <taxon>Embryophyta</taxon>
        <taxon>Tracheophyta</taxon>
        <taxon>Spermatophyta</taxon>
        <taxon>Magnoliopsida</taxon>
        <taxon>eudicotyledons</taxon>
        <taxon>Gunneridae</taxon>
        <taxon>Pentapetalae</taxon>
        <taxon>rosids</taxon>
        <taxon>fabids</taxon>
        <taxon>Fabales</taxon>
        <taxon>Fabaceae</taxon>
        <taxon>Papilionoideae</taxon>
        <taxon>50 kb inversion clade</taxon>
        <taxon>NPAAA clade</taxon>
        <taxon>Hologalegina</taxon>
        <taxon>IRL clade</taxon>
        <taxon>Trifolieae</taxon>
        <taxon>Trifolium</taxon>
    </lineage>
</organism>
<evidence type="ECO:0000313" key="1">
    <source>
        <dbReference type="EMBL" id="CAJ2633519.1"/>
    </source>
</evidence>
<sequence length="962" mass="110156">MDSTRTKAQNSVTEGEINEVVEVRRPVVLGLFATGIVPAGQPRSPPNVPQPIEIDTSSHFATDREENDRDELIKWARSVSQSLRFAIIVRRSDSGEKRKAQLVLECERSGKYVPAKKKLKSDTSGTRKCECPFRLRGYYNKATKLWRLTVVNGMHNHELDKGLEGHLVAGRLKPQEKDFMDEMTRNAVAPKNILSTLKERDPENKTSAKQVYNARHRYRVKMRASMTEMQHLCKKLDDNKYYYKYRTVVENGVEHLQDIFFAHPRSITLFNSFHTVLMMDSTYKTSKYKMPLFEIVGFTSTEKTFNVAFAWLSNEKEDNFIWALQQLRCLLRRETNLPKVILTDRDLALMNAIPAVFPEAAALVCRFHVKKNVRTKAVELVKVRDGEKVKAADMRERVCLAFEDVLDSSTEAEYTENVMAFRKLCERWPKFVRYVEETILDTDKEKLVSAWVDKHMHMGNHTTNRAESAHGVLKSYLTDGLGDLVKGWESIHRMLGNQFTQVQTEFGQNMSVYGHTYRKKTLYSTLMFKISRRAMRYIHTESKRVEFTGMDSMKCGCLMRTNYGLPCACLIAKKLHHNRPIRLDEVYKHWKIICFQDEEVGGDVEDDYACTAEWQAIQERLRTADVSMKNEIRDQLRKIAYPTTTDVEPPTTNVKSKGAKKKKVVRGTRSTSRDKSRWEHVEEYFTETQASQSSKPSPSIPSHSRPSSSQPTASNPMPTVSEAPLTVSNPLPLTSSSQIFGINHMPKFMHPFIEDIINVDGDGYCGYRAVALAQRGNEDDFELIRCNMSRELRLNKDMYVAIFGCEERYQYICDALLPPPRTRQRTSIRNSVAPMDKWFTLPDMGHIVATILDRVVVQLSILQNGPCETFFPLRSIPSPNPSSRVICLGALPDHYVLVKLKVGCPIPKSNKSWKQYCAKQSLGWEDSFIAAQHRFEEMMSTENVVPIQIVGAGSRETPLVID</sequence>
<name>A0ACB0INL1_TRIPR</name>
<reference evidence="1" key="1">
    <citation type="submission" date="2023-10" db="EMBL/GenBank/DDBJ databases">
        <authorList>
            <person name="Rodriguez Cubillos JULIANA M."/>
            <person name="De Vega J."/>
        </authorList>
    </citation>
    <scope>NUCLEOTIDE SEQUENCE</scope>
</reference>
<gene>
    <name evidence="1" type="ORF">MILVUS5_LOCUS4607</name>
</gene>
<comment type="caution">
    <text evidence="1">The sequence shown here is derived from an EMBL/GenBank/DDBJ whole genome shotgun (WGS) entry which is preliminary data.</text>
</comment>
<evidence type="ECO:0000313" key="2">
    <source>
        <dbReference type="Proteomes" id="UP001177021"/>
    </source>
</evidence>
<accession>A0ACB0INL1</accession>
<dbReference type="EMBL" id="CASHSV030000002">
    <property type="protein sequence ID" value="CAJ2633519.1"/>
    <property type="molecule type" value="Genomic_DNA"/>
</dbReference>
<protein>
    <submittedName>
        <fullName evidence="1">Uncharacterized protein</fullName>
    </submittedName>
</protein>